<accession>A0A814PHF0</accession>
<proteinExistence type="predicted"/>
<organism evidence="2 3">
    <name type="scientific">Brachionus calyciflorus</name>
    <dbReference type="NCBI Taxonomy" id="104777"/>
    <lineage>
        <taxon>Eukaryota</taxon>
        <taxon>Metazoa</taxon>
        <taxon>Spiralia</taxon>
        <taxon>Gnathifera</taxon>
        <taxon>Rotifera</taxon>
        <taxon>Eurotatoria</taxon>
        <taxon>Monogononta</taxon>
        <taxon>Pseudotrocha</taxon>
        <taxon>Ploima</taxon>
        <taxon>Brachionidae</taxon>
        <taxon>Brachionus</taxon>
    </lineage>
</organism>
<feature type="compositionally biased region" description="Polar residues" evidence="1">
    <location>
        <begin position="62"/>
        <end position="71"/>
    </location>
</feature>
<comment type="caution">
    <text evidence="2">The sequence shown here is derived from an EMBL/GenBank/DDBJ whole genome shotgun (WGS) entry which is preliminary data.</text>
</comment>
<feature type="compositionally biased region" description="Low complexity" evidence="1">
    <location>
        <begin position="37"/>
        <end position="47"/>
    </location>
</feature>
<dbReference type="Proteomes" id="UP000663879">
    <property type="component" value="Unassembled WGS sequence"/>
</dbReference>
<evidence type="ECO:0000256" key="1">
    <source>
        <dbReference type="SAM" id="MobiDB-lite"/>
    </source>
</evidence>
<feature type="compositionally biased region" description="Low complexity" evidence="1">
    <location>
        <begin position="72"/>
        <end position="92"/>
    </location>
</feature>
<dbReference type="EMBL" id="CAJNOC010007797">
    <property type="protein sequence ID" value="CAF1105215.1"/>
    <property type="molecule type" value="Genomic_DNA"/>
</dbReference>
<evidence type="ECO:0000313" key="3">
    <source>
        <dbReference type="Proteomes" id="UP000663879"/>
    </source>
</evidence>
<dbReference type="AlphaFoldDB" id="A0A814PHF0"/>
<evidence type="ECO:0000313" key="2">
    <source>
        <dbReference type="EMBL" id="CAF1105215.1"/>
    </source>
</evidence>
<keyword evidence="3" id="KW-1185">Reference proteome</keyword>
<protein>
    <submittedName>
        <fullName evidence="2">Uncharacterized protein</fullName>
    </submittedName>
</protein>
<sequence>MNKSIEKFYNIFVKKFEIVEEKKRSNFVSNHRNDKNSSQVDSSIQSSYFNKPNSRLSRRNSFKSWSSISSRQSFNKRQSNNFNRNRSFGQRSLSNNRRYSRVYNGYKNFQKKNSFKRRF</sequence>
<gene>
    <name evidence="2" type="ORF">OXX778_LOCUS21350</name>
</gene>
<reference evidence="2" key="1">
    <citation type="submission" date="2021-02" db="EMBL/GenBank/DDBJ databases">
        <authorList>
            <person name="Nowell W R."/>
        </authorList>
    </citation>
    <scope>NUCLEOTIDE SEQUENCE</scope>
    <source>
        <strain evidence="2">Ploen Becks lab</strain>
    </source>
</reference>
<name>A0A814PHF0_9BILA</name>
<feature type="region of interest" description="Disordered" evidence="1">
    <location>
        <begin position="24"/>
        <end position="105"/>
    </location>
</feature>